<evidence type="ECO:0000259" key="4">
    <source>
        <dbReference type="PROSITE" id="PS01124"/>
    </source>
</evidence>
<name>S9QUJ0_9RHOB</name>
<dbReference type="Gene3D" id="1.10.10.60">
    <property type="entry name" value="Homeodomain-like"/>
    <property type="match status" value="1"/>
</dbReference>
<dbReference type="PANTHER" id="PTHR43280:SF2">
    <property type="entry name" value="HTH-TYPE TRANSCRIPTIONAL REGULATOR EXSA"/>
    <property type="match status" value="1"/>
</dbReference>
<dbReference type="SUPFAM" id="SSF46689">
    <property type="entry name" value="Homeodomain-like"/>
    <property type="match status" value="1"/>
</dbReference>
<dbReference type="GO" id="GO:0003700">
    <property type="term" value="F:DNA-binding transcription factor activity"/>
    <property type="evidence" value="ECO:0007669"/>
    <property type="project" value="InterPro"/>
</dbReference>
<dbReference type="PRINTS" id="PR00032">
    <property type="entry name" value="HTHARAC"/>
</dbReference>
<evidence type="ECO:0000313" key="5">
    <source>
        <dbReference type="EMBL" id="EPX83257.1"/>
    </source>
</evidence>
<sequence length="216" mass="24444">MTPRADGAPRLANIYLSLDQFLFLPHIAPLQVALLGGGFACLPAALCSADQIARWYADYRSGDVERTEVMKMEINALMRRALLQPLDYLRRPLTESPEGRLLSSAHIRHVVGMVRFIMENLHRPLTNADVAAVTGLHSNYALALFTRTMRMPMKRFVIRMRLLRARALLLESSTAIAQVAEQCGFSSLSQFYAQFRAAFGMPPQQMRARYTQMELR</sequence>
<dbReference type="InterPro" id="IPR018062">
    <property type="entry name" value="HTH_AraC-typ_CS"/>
</dbReference>
<evidence type="ECO:0000313" key="6">
    <source>
        <dbReference type="Proteomes" id="UP000015346"/>
    </source>
</evidence>
<evidence type="ECO:0000256" key="3">
    <source>
        <dbReference type="ARBA" id="ARBA00023163"/>
    </source>
</evidence>
<evidence type="ECO:0000256" key="1">
    <source>
        <dbReference type="ARBA" id="ARBA00023015"/>
    </source>
</evidence>
<dbReference type="PROSITE" id="PS01124">
    <property type="entry name" value="HTH_ARAC_FAMILY_2"/>
    <property type="match status" value="1"/>
</dbReference>
<dbReference type="GO" id="GO:0043565">
    <property type="term" value="F:sequence-specific DNA binding"/>
    <property type="evidence" value="ECO:0007669"/>
    <property type="project" value="InterPro"/>
</dbReference>
<organism evidence="5 6">
    <name type="scientific">Rubellimicrobium thermophilum DSM 16684</name>
    <dbReference type="NCBI Taxonomy" id="1123069"/>
    <lineage>
        <taxon>Bacteria</taxon>
        <taxon>Pseudomonadati</taxon>
        <taxon>Pseudomonadota</taxon>
        <taxon>Alphaproteobacteria</taxon>
        <taxon>Rhodobacterales</taxon>
        <taxon>Roseobacteraceae</taxon>
        <taxon>Rubellimicrobium</taxon>
    </lineage>
</organism>
<keyword evidence="2 5" id="KW-0238">DNA-binding</keyword>
<comment type="caution">
    <text evidence="5">The sequence shown here is derived from an EMBL/GenBank/DDBJ whole genome shotgun (WGS) entry which is preliminary data.</text>
</comment>
<proteinExistence type="predicted"/>
<dbReference type="Pfam" id="PF12833">
    <property type="entry name" value="HTH_18"/>
    <property type="match status" value="1"/>
</dbReference>
<gene>
    <name evidence="5" type="ORF">ruthe_02882</name>
</gene>
<dbReference type="STRING" id="1123069.ruthe_02882"/>
<accession>S9QUJ0</accession>
<dbReference type="OrthoDB" id="345413at2"/>
<keyword evidence="3" id="KW-0804">Transcription</keyword>
<protein>
    <submittedName>
        <fullName evidence="5">AraC-type DNA-binding domain-containing protein</fullName>
    </submittedName>
</protein>
<feature type="domain" description="HTH araC/xylS-type" evidence="4">
    <location>
        <begin position="111"/>
        <end position="209"/>
    </location>
</feature>
<evidence type="ECO:0000256" key="2">
    <source>
        <dbReference type="ARBA" id="ARBA00023125"/>
    </source>
</evidence>
<dbReference type="PROSITE" id="PS00041">
    <property type="entry name" value="HTH_ARAC_FAMILY_1"/>
    <property type="match status" value="1"/>
</dbReference>
<dbReference type="InterPro" id="IPR009057">
    <property type="entry name" value="Homeodomain-like_sf"/>
</dbReference>
<dbReference type="InterPro" id="IPR020449">
    <property type="entry name" value="Tscrpt_reg_AraC-type_HTH"/>
</dbReference>
<dbReference type="PANTHER" id="PTHR43280">
    <property type="entry name" value="ARAC-FAMILY TRANSCRIPTIONAL REGULATOR"/>
    <property type="match status" value="1"/>
</dbReference>
<dbReference type="Proteomes" id="UP000015346">
    <property type="component" value="Unassembled WGS sequence"/>
</dbReference>
<dbReference type="EMBL" id="AOLV01000033">
    <property type="protein sequence ID" value="EPX83257.1"/>
    <property type="molecule type" value="Genomic_DNA"/>
</dbReference>
<keyword evidence="1" id="KW-0805">Transcription regulation</keyword>
<dbReference type="InterPro" id="IPR018060">
    <property type="entry name" value="HTH_AraC"/>
</dbReference>
<dbReference type="AlphaFoldDB" id="S9QUJ0"/>
<dbReference type="HOGENOM" id="CLU_000445_88_9_5"/>
<dbReference type="SMART" id="SM00342">
    <property type="entry name" value="HTH_ARAC"/>
    <property type="match status" value="1"/>
</dbReference>
<dbReference type="RefSeq" id="WP_021098946.1">
    <property type="nucleotide sequence ID" value="NZ_KE557324.1"/>
</dbReference>
<reference evidence="5 6" key="1">
    <citation type="journal article" date="2013" name="Stand. Genomic Sci.">
        <title>Genome sequence of the reddish-pigmented Rubellimicrobium thermophilum type strain (DSM 16684(T)), a member of the Roseobacter clade.</title>
        <authorList>
            <person name="Fiebig A."/>
            <person name="Riedel T."/>
            <person name="Gronow S."/>
            <person name="Petersen J."/>
            <person name="Klenk H.P."/>
            <person name="Goker M."/>
        </authorList>
    </citation>
    <scope>NUCLEOTIDE SEQUENCE [LARGE SCALE GENOMIC DNA]</scope>
    <source>
        <strain evidence="5 6">DSM 16684</strain>
    </source>
</reference>
<keyword evidence="6" id="KW-1185">Reference proteome</keyword>